<accession>A0A2V1CWH9</accession>
<sequence>MAFHTKILVSSMLTIEPVTWCCVIVNWLTIGSAEAEKDLTTLMTQRTPLCPRSGPDPIVPVPSPRGSVGEMYQPAQLQDAGRLLTADKAVTQVKRYTSY</sequence>
<evidence type="ECO:0000256" key="1">
    <source>
        <dbReference type="SAM" id="SignalP"/>
    </source>
</evidence>
<evidence type="ECO:0000313" key="2">
    <source>
        <dbReference type="EMBL" id="PVH90042.1"/>
    </source>
</evidence>
<protein>
    <submittedName>
        <fullName evidence="2">Uncharacterized protein</fullName>
    </submittedName>
</protein>
<organism evidence="2 3">
    <name type="scientific">Periconia macrospinosa</name>
    <dbReference type="NCBI Taxonomy" id="97972"/>
    <lineage>
        <taxon>Eukaryota</taxon>
        <taxon>Fungi</taxon>
        <taxon>Dikarya</taxon>
        <taxon>Ascomycota</taxon>
        <taxon>Pezizomycotina</taxon>
        <taxon>Dothideomycetes</taxon>
        <taxon>Pleosporomycetidae</taxon>
        <taxon>Pleosporales</taxon>
        <taxon>Massarineae</taxon>
        <taxon>Periconiaceae</taxon>
        <taxon>Periconia</taxon>
    </lineage>
</organism>
<evidence type="ECO:0000313" key="3">
    <source>
        <dbReference type="Proteomes" id="UP000244855"/>
    </source>
</evidence>
<feature type="chain" id="PRO_5016118976" evidence="1">
    <location>
        <begin position="36"/>
        <end position="99"/>
    </location>
</feature>
<name>A0A2V1CWH9_9PLEO</name>
<dbReference type="Proteomes" id="UP000244855">
    <property type="component" value="Unassembled WGS sequence"/>
</dbReference>
<dbReference type="EMBL" id="KZ806822">
    <property type="protein sequence ID" value="PVH90042.1"/>
    <property type="molecule type" value="Genomic_DNA"/>
</dbReference>
<keyword evidence="3" id="KW-1185">Reference proteome</keyword>
<feature type="signal peptide" evidence="1">
    <location>
        <begin position="1"/>
        <end position="35"/>
    </location>
</feature>
<reference evidence="2 3" key="1">
    <citation type="journal article" date="2018" name="Sci. Rep.">
        <title>Comparative genomics provides insights into the lifestyle and reveals functional heterogeneity of dark septate endophytic fungi.</title>
        <authorList>
            <person name="Knapp D.G."/>
            <person name="Nemeth J.B."/>
            <person name="Barry K."/>
            <person name="Hainaut M."/>
            <person name="Henrissat B."/>
            <person name="Johnson J."/>
            <person name="Kuo A."/>
            <person name="Lim J.H.P."/>
            <person name="Lipzen A."/>
            <person name="Nolan M."/>
            <person name="Ohm R.A."/>
            <person name="Tamas L."/>
            <person name="Grigoriev I.V."/>
            <person name="Spatafora J.W."/>
            <person name="Nagy L.G."/>
            <person name="Kovacs G.M."/>
        </authorList>
    </citation>
    <scope>NUCLEOTIDE SEQUENCE [LARGE SCALE GENOMIC DNA]</scope>
    <source>
        <strain evidence="2 3">DSE2036</strain>
    </source>
</reference>
<keyword evidence="1" id="KW-0732">Signal</keyword>
<gene>
    <name evidence="2" type="ORF">DM02DRAFT_665634</name>
</gene>
<dbReference type="AlphaFoldDB" id="A0A2V1CWH9"/>
<proteinExistence type="predicted"/>